<dbReference type="GO" id="GO:0007268">
    <property type="term" value="P:chemical synaptic transmission"/>
    <property type="evidence" value="ECO:0007669"/>
    <property type="project" value="TreeGrafter"/>
</dbReference>
<dbReference type="OrthoDB" id="2018754at2759"/>
<dbReference type="KEGG" id="pbi:103054306"/>
<protein>
    <submittedName>
        <fullName evidence="3">Spatacsin</fullName>
    </submittedName>
</protein>
<dbReference type="InterPro" id="IPR028103">
    <property type="entry name" value="Spatacsin"/>
</dbReference>
<dbReference type="RefSeq" id="XP_007445158.2">
    <property type="nucleotide sequence ID" value="XM_007445096.3"/>
</dbReference>
<dbReference type="OMA" id="AYQHSFY"/>
<dbReference type="GO" id="GO:0030425">
    <property type="term" value="C:dendrite"/>
    <property type="evidence" value="ECO:0007669"/>
    <property type="project" value="TreeGrafter"/>
</dbReference>
<dbReference type="GO" id="GO:0048489">
    <property type="term" value="P:synaptic vesicle transport"/>
    <property type="evidence" value="ECO:0007669"/>
    <property type="project" value="TreeGrafter"/>
</dbReference>
<feature type="non-terminal residue" evidence="3">
    <location>
        <position position="1"/>
    </location>
</feature>
<dbReference type="GO" id="GO:0030424">
    <property type="term" value="C:axon"/>
    <property type="evidence" value="ECO:0007669"/>
    <property type="project" value="TreeGrafter"/>
</dbReference>
<dbReference type="GO" id="GO:0007409">
    <property type="term" value="P:axonogenesis"/>
    <property type="evidence" value="ECO:0007669"/>
    <property type="project" value="TreeGrafter"/>
</dbReference>
<dbReference type="PANTHER" id="PTHR13650">
    <property type="entry name" value="SPATACSIN"/>
    <property type="match status" value="1"/>
</dbReference>
<reference evidence="3" key="1">
    <citation type="submission" date="2025-08" db="UniProtKB">
        <authorList>
            <consortium name="RefSeq"/>
        </authorList>
    </citation>
    <scope>IDENTIFICATION</scope>
    <source>
        <tissue evidence="3">Liver</tissue>
    </source>
</reference>
<dbReference type="Pfam" id="PF14649">
    <property type="entry name" value="Spatacsin_C"/>
    <property type="match status" value="1"/>
</dbReference>
<dbReference type="GO" id="GO:0045202">
    <property type="term" value="C:synapse"/>
    <property type="evidence" value="ECO:0007669"/>
    <property type="project" value="TreeGrafter"/>
</dbReference>
<dbReference type="GeneID" id="103054306"/>
<sequence>RGSEAAVPRLQGGHPPSSPFPFLFLQAAVVAEAYDFVPDWSEVLYQQVILKGDFNYLEEYKQHGLLKASTFEDIAQKFKQHAANESALRNLKKLLTYCDDIYVYYKLAYDNQFYDVVNMLLNDAQTGCCLNDLLAN</sequence>
<dbReference type="GO" id="GO:0005737">
    <property type="term" value="C:cytoplasm"/>
    <property type="evidence" value="ECO:0007669"/>
    <property type="project" value="TreeGrafter"/>
</dbReference>
<feature type="domain" description="Spatacsin C-terminal" evidence="1">
    <location>
        <begin position="24"/>
        <end position="80"/>
    </location>
</feature>
<organism evidence="2 3">
    <name type="scientific">Python bivittatus</name>
    <name type="common">Burmese python</name>
    <name type="synonym">Python molurus bivittatus</name>
    <dbReference type="NCBI Taxonomy" id="176946"/>
    <lineage>
        <taxon>Eukaryota</taxon>
        <taxon>Metazoa</taxon>
        <taxon>Chordata</taxon>
        <taxon>Craniata</taxon>
        <taxon>Vertebrata</taxon>
        <taxon>Euteleostomi</taxon>
        <taxon>Lepidosauria</taxon>
        <taxon>Squamata</taxon>
        <taxon>Bifurcata</taxon>
        <taxon>Unidentata</taxon>
        <taxon>Episquamata</taxon>
        <taxon>Toxicofera</taxon>
        <taxon>Serpentes</taxon>
        <taxon>Henophidia</taxon>
        <taxon>Pythonidae</taxon>
        <taxon>Python</taxon>
    </lineage>
</organism>
<dbReference type="AlphaFoldDB" id="A0A9F2WJF6"/>
<dbReference type="Proteomes" id="UP000695026">
    <property type="component" value="Unplaced"/>
</dbReference>
<evidence type="ECO:0000259" key="1">
    <source>
        <dbReference type="Pfam" id="PF14649"/>
    </source>
</evidence>
<dbReference type="InterPro" id="IPR028107">
    <property type="entry name" value="Spatacsin_C_dom"/>
</dbReference>
<dbReference type="GO" id="GO:0008088">
    <property type="term" value="P:axo-dendritic transport"/>
    <property type="evidence" value="ECO:0007669"/>
    <property type="project" value="TreeGrafter"/>
</dbReference>
<accession>A0A9F2WJF6</accession>
<name>A0A9F2WJF6_PYTBI</name>
<gene>
    <name evidence="3" type="primary">LOC103054306</name>
</gene>
<keyword evidence="2" id="KW-1185">Reference proteome</keyword>
<evidence type="ECO:0000313" key="3">
    <source>
        <dbReference type="RefSeq" id="XP_007445158.2"/>
    </source>
</evidence>
<proteinExistence type="predicted"/>
<evidence type="ECO:0000313" key="2">
    <source>
        <dbReference type="Proteomes" id="UP000695026"/>
    </source>
</evidence>
<dbReference type="PANTHER" id="PTHR13650:SF0">
    <property type="entry name" value="SPATACSIN"/>
    <property type="match status" value="1"/>
</dbReference>